<reference evidence="2" key="1">
    <citation type="journal article" date="2020" name="Fungal Divers.">
        <title>Resolving the Mortierellaceae phylogeny through synthesis of multi-gene phylogenetics and phylogenomics.</title>
        <authorList>
            <person name="Vandepol N."/>
            <person name="Liber J."/>
            <person name="Desiro A."/>
            <person name="Na H."/>
            <person name="Kennedy M."/>
            <person name="Barry K."/>
            <person name="Grigoriev I.V."/>
            <person name="Miller A.N."/>
            <person name="O'Donnell K."/>
            <person name="Stajich J.E."/>
            <person name="Bonito G."/>
        </authorList>
    </citation>
    <scope>NUCLEOTIDE SEQUENCE</scope>
    <source>
        <strain evidence="2">NRRL 6426</strain>
    </source>
</reference>
<dbReference type="Proteomes" id="UP000748756">
    <property type="component" value="Unassembled WGS sequence"/>
</dbReference>
<feature type="region of interest" description="Disordered" evidence="1">
    <location>
        <begin position="1"/>
        <end position="26"/>
    </location>
</feature>
<name>A0A9P5RG32_9FUNG</name>
<keyword evidence="3" id="KW-1185">Reference proteome</keyword>
<proteinExistence type="predicted"/>
<feature type="region of interest" description="Disordered" evidence="1">
    <location>
        <begin position="74"/>
        <end position="101"/>
    </location>
</feature>
<dbReference type="EMBL" id="JAAAUQ010001884">
    <property type="protein sequence ID" value="KAF9131536.1"/>
    <property type="molecule type" value="Genomic_DNA"/>
</dbReference>
<protein>
    <submittedName>
        <fullName evidence="2">Uncharacterized protein</fullName>
    </submittedName>
</protein>
<feature type="compositionally biased region" description="Basic and acidic residues" evidence="1">
    <location>
        <begin position="1"/>
        <end position="10"/>
    </location>
</feature>
<gene>
    <name evidence="2" type="ORF">BG015_003842</name>
</gene>
<dbReference type="AlphaFoldDB" id="A0A9P5RG32"/>
<evidence type="ECO:0000313" key="2">
    <source>
        <dbReference type="EMBL" id="KAF9131536.1"/>
    </source>
</evidence>
<comment type="caution">
    <text evidence="2">The sequence shown here is derived from an EMBL/GenBank/DDBJ whole genome shotgun (WGS) entry which is preliminary data.</text>
</comment>
<organism evidence="2 3">
    <name type="scientific">Linnemannia schmuckeri</name>
    <dbReference type="NCBI Taxonomy" id="64567"/>
    <lineage>
        <taxon>Eukaryota</taxon>
        <taxon>Fungi</taxon>
        <taxon>Fungi incertae sedis</taxon>
        <taxon>Mucoromycota</taxon>
        <taxon>Mortierellomycotina</taxon>
        <taxon>Mortierellomycetes</taxon>
        <taxon>Mortierellales</taxon>
        <taxon>Mortierellaceae</taxon>
        <taxon>Linnemannia</taxon>
    </lineage>
</organism>
<evidence type="ECO:0000256" key="1">
    <source>
        <dbReference type="SAM" id="MobiDB-lite"/>
    </source>
</evidence>
<feature type="compositionally biased region" description="Polar residues" evidence="1">
    <location>
        <begin position="74"/>
        <end position="95"/>
    </location>
</feature>
<sequence>MKENRSELPPRPHNLCGRTKTKEMPPLEIFKQAPLAKDIPKLSVEEKSVKSESTKGAPSIPAVLNKVTDIYPQVRNNDGRINSSKNPDNSPTIIGNNNSENHKNSINNNFYNHIHKDNDNMAEVLSRLELTFAIPSKPYGPKMFLTAGTNPKSLSPRVLAPERAVKRFSPSKSFLSLLTTNQRVFTKPACDSMDNRQPVVYSIAIKAFLAAIGCIEQLVASHPTMAYAPVV</sequence>
<evidence type="ECO:0000313" key="3">
    <source>
        <dbReference type="Proteomes" id="UP000748756"/>
    </source>
</evidence>
<accession>A0A9P5RG32</accession>